<proteinExistence type="predicted"/>
<evidence type="ECO:0000313" key="3">
    <source>
        <dbReference type="Proteomes" id="UP001412067"/>
    </source>
</evidence>
<evidence type="ECO:0000256" key="1">
    <source>
        <dbReference type="SAM" id="MobiDB-lite"/>
    </source>
</evidence>
<dbReference type="EMBL" id="JBBWWR010000012">
    <property type="protein sequence ID" value="KAK8959054.1"/>
    <property type="molecule type" value="Genomic_DNA"/>
</dbReference>
<comment type="caution">
    <text evidence="2">The sequence shown here is derived from an EMBL/GenBank/DDBJ whole genome shotgun (WGS) entry which is preliminary data.</text>
</comment>
<evidence type="ECO:0000313" key="2">
    <source>
        <dbReference type="EMBL" id="KAK8959054.1"/>
    </source>
</evidence>
<protein>
    <submittedName>
        <fullName evidence="2">Uncharacterized protein</fullName>
    </submittedName>
</protein>
<feature type="compositionally biased region" description="Gly residues" evidence="1">
    <location>
        <begin position="68"/>
        <end position="82"/>
    </location>
</feature>
<keyword evidence="3" id="KW-1185">Reference proteome</keyword>
<organism evidence="2 3">
    <name type="scientific">Platanthera guangdongensis</name>
    <dbReference type="NCBI Taxonomy" id="2320717"/>
    <lineage>
        <taxon>Eukaryota</taxon>
        <taxon>Viridiplantae</taxon>
        <taxon>Streptophyta</taxon>
        <taxon>Embryophyta</taxon>
        <taxon>Tracheophyta</taxon>
        <taxon>Spermatophyta</taxon>
        <taxon>Magnoliopsida</taxon>
        <taxon>Liliopsida</taxon>
        <taxon>Asparagales</taxon>
        <taxon>Orchidaceae</taxon>
        <taxon>Orchidoideae</taxon>
        <taxon>Orchideae</taxon>
        <taxon>Orchidinae</taxon>
        <taxon>Platanthera</taxon>
    </lineage>
</organism>
<sequence>MHCSVVVAAVLGGSQLQGQRQRRRQRCVGVDRGGSCRACREPGYRRLAIRAEDDGMRPTAWPWRRPRGGGGSELPGGGGDSGMVGVHEGADGVGATGRAGRQGCWGRLKGSHIYRCWQS</sequence>
<gene>
    <name evidence="2" type="ORF">KSP40_PGU008222</name>
</gene>
<accession>A0ABR2M4J1</accession>
<feature type="region of interest" description="Disordered" evidence="1">
    <location>
        <begin position="57"/>
        <end position="90"/>
    </location>
</feature>
<name>A0ABR2M4J1_9ASPA</name>
<dbReference type="Proteomes" id="UP001412067">
    <property type="component" value="Unassembled WGS sequence"/>
</dbReference>
<reference evidence="2 3" key="1">
    <citation type="journal article" date="2022" name="Nat. Plants">
        <title>Genomes of leafy and leafless Platanthera orchids illuminate the evolution of mycoheterotrophy.</title>
        <authorList>
            <person name="Li M.H."/>
            <person name="Liu K.W."/>
            <person name="Li Z."/>
            <person name="Lu H.C."/>
            <person name="Ye Q.L."/>
            <person name="Zhang D."/>
            <person name="Wang J.Y."/>
            <person name="Li Y.F."/>
            <person name="Zhong Z.M."/>
            <person name="Liu X."/>
            <person name="Yu X."/>
            <person name="Liu D.K."/>
            <person name="Tu X.D."/>
            <person name="Liu B."/>
            <person name="Hao Y."/>
            <person name="Liao X.Y."/>
            <person name="Jiang Y.T."/>
            <person name="Sun W.H."/>
            <person name="Chen J."/>
            <person name="Chen Y.Q."/>
            <person name="Ai Y."/>
            <person name="Zhai J.W."/>
            <person name="Wu S.S."/>
            <person name="Zhou Z."/>
            <person name="Hsiao Y.Y."/>
            <person name="Wu W.L."/>
            <person name="Chen Y.Y."/>
            <person name="Lin Y.F."/>
            <person name="Hsu J.L."/>
            <person name="Li C.Y."/>
            <person name="Wang Z.W."/>
            <person name="Zhao X."/>
            <person name="Zhong W.Y."/>
            <person name="Ma X.K."/>
            <person name="Ma L."/>
            <person name="Huang J."/>
            <person name="Chen G.Z."/>
            <person name="Huang M.Z."/>
            <person name="Huang L."/>
            <person name="Peng D.H."/>
            <person name="Luo Y.B."/>
            <person name="Zou S.Q."/>
            <person name="Chen S.P."/>
            <person name="Lan S."/>
            <person name="Tsai W.C."/>
            <person name="Van de Peer Y."/>
            <person name="Liu Z.J."/>
        </authorList>
    </citation>
    <scope>NUCLEOTIDE SEQUENCE [LARGE SCALE GENOMIC DNA]</scope>
    <source>
        <strain evidence="2">Lor288</strain>
    </source>
</reference>